<dbReference type="FunFam" id="3.30.70.270:FF:000001">
    <property type="entry name" value="Diguanylate cyclase domain protein"/>
    <property type="match status" value="1"/>
</dbReference>
<dbReference type="PROSITE" id="PS50887">
    <property type="entry name" value="GGDEF"/>
    <property type="match status" value="1"/>
</dbReference>
<organism evidence="6 7">
    <name type="scientific">Solemya pervernicosa gill symbiont</name>
    <dbReference type="NCBI Taxonomy" id="642797"/>
    <lineage>
        <taxon>Bacteria</taxon>
        <taxon>Pseudomonadati</taxon>
        <taxon>Pseudomonadota</taxon>
        <taxon>Gammaproteobacteria</taxon>
        <taxon>sulfur-oxidizing symbionts</taxon>
    </lineage>
</organism>
<dbReference type="RefSeq" id="WP_078484622.1">
    <property type="nucleotide sequence ID" value="NZ_MPRL01000066.1"/>
</dbReference>
<dbReference type="GO" id="GO:0005886">
    <property type="term" value="C:plasma membrane"/>
    <property type="evidence" value="ECO:0007669"/>
    <property type="project" value="TreeGrafter"/>
</dbReference>
<dbReference type="PANTHER" id="PTHR45138">
    <property type="entry name" value="REGULATORY COMPONENTS OF SENSORY TRANSDUCTION SYSTEM"/>
    <property type="match status" value="1"/>
</dbReference>
<dbReference type="SMART" id="SM00267">
    <property type="entry name" value="GGDEF"/>
    <property type="match status" value="1"/>
</dbReference>
<dbReference type="Proteomes" id="UP000191110">
    <property type="component" value="Unassembled WGS sequence"/>
</dbReference>
<evidence type="ECO:0000259" key="5">
    <source>
        <dbReference type="PROSITE" id="PS50887"/>
    </source>
</evidence>
<comment type="cofactor">
    <cofactor evidence="1">
        <name>Mg(2+)</name>
        <dbReference type="ChEBI" id="CHEBI:18420"/>
    </cofactor>
</comment>
<comment type="caution">
    <text evidence="6">The sequence shown here is derived from an EMBL/GenBank/DDBJ whole genome shotgun (WGS) entry which is preliminary data.</text>
</comment>
<dbReference type="OrthoDB" id="9803824at2"/>
<dbReference type="InterPro" id="IPR050469">
    <property type="entry name" value="Diguanylate_Cyclase"/>
</dbReference>
<accession>A0A1T2L1L8</accession>
<dbReference type="CDD" id="cd00038">
    <property type="entry name" value="CAP_ED"/>
    <property type="match status" value="1"/>
</dbReference>
<dbReference type="Gene3D" id="2.60.120.10">
    <property type="entry name" value="Jelly Rolls"/>
    <property type="match status" value="1"/>
</dbReference>
<protein>
    <recommendedName>
        <fullName evidence="2">diguanylate cyclase</fullName>
        <ecNumber evidence="2">2.7.7.65</ecNumber>
    </recommendedName>
</protein>
<sequence>MSVTTERLAQVELFKDASEALLQNIVEQGEHRTIESGELLLTPEKENHHLYLLLSGTLGLHFDAANTPEIRELEAGVAVGEMSIIDDARPSAYLIAKGKCELLAMHRDQILDTLVGDNPMTRNLLQLMSKVIKLNTKRIINDQAEILELASHANVDGLTGLYNRRWLDNALARLLEQSNDEDKSLAILLLDVDKFKNYNDTQGHQGGDCALIALGDVLKTVVRPYDFATRYGGEEFLVLLPNTDKEEALSIAERVREATERRAIAYPDGRELPSVTVSIGLAVNRPGSTPESLINSADELLYRAKEEGRNRVCS</sequence>
<dbReference type="NCBIfam" id="TIGR00254">
    <property type="entry name" value="GGDEF"/>
    <property type="match status" value="1"/>
</dbReference>
<dbReference type="InterPro" id="IPR000595">
    <property type="entry name" value="cNMP-bd_dom"/>
</dbReference>
<evidence type="ECO:0000256" key="2">
    <source>
        <dbReference type="ARBA" id="ARBA00012528"/>
    </source>
</evidence>
<feature type="domain" description="Cyclic nucleotide-binding" evidence="4">
    <location>
        <begin position="13"/>
        <end position="131"/>
    </location>
</feature>
<dbReference type="EMBL" id="MPRL01000066">
    <property type="protein sequence ID" value="OOZ38972.1"/>
    <property type="molecule type" value="Genomic_DNA"/>
</dbReference>
<keyword evidence="7" id="KW-1185">Reference proteome</keyword>
<dbReference type="InterPro" id="IPR014710">
    <property type="entry name" value="RmlC-like_jellyroll"/>
</dbReference>
<dbReference type="Pfam" id="PF00990">
    <property type="entry name" value="GGDEF"/>
    <property type="match status" value="1"/>
</dbReference>
<evidence type="ECO:0000259" key="4">
    <source>
        <dbReference type="PROSITE" id="PS50042"/>
    </source>
</evidence>
<dbReference type="EC" id="2.7.7.65" evidence="2"/>
<dbReference type="Pfam" id="PF00027">
    <property type="entry name" value="cNMP_binding"/>
    <property type="match status" value="1"/>
</dbReference>
<dbReference type="InterPro" id="IPR018490">
    <property type="entry name" value="cNMP-bd_dom_sf"/>
</dbReference>
<dbReference type="GO" id="GO:0052621">
    <property type="term" value="F:diguanylate cyclase activity"/>
    <property type="evidence" value="ECO:0007669"/>
    <property type="project" value="UniProtKB-EC"/>
</dbReference>
<evidence type="ECO:0000313" key="7">
    <source>
        <dbReference type="Proteomes" id="UP000191110"/>
    </source>
</evidence>
<dbReference type="Gene3D" id="3.30.70.270">
    <property type="match status" value="1"/>
</dbReference>
<dbReference type="SMART" id="SM00100">
    <property type="entry name" value="cNMP"/>
    <property type="match status" value="1"/>
</dbReference>
<evidence type="ECO:0000256" key="3">
    <source>
        <dbReference type="ARBA" id="ARBA00034247"/>
    </source>
</evidence>
<comment type="catalytic activity">
    <reaction evidence="3">
        <text>2 GTP = 3',3'-c-di-GMP + 2 diphosphate</text>
        <dbReference type="Rhea" id="RHEA:24898"/>
        <dbReference type="ChEBI" id="CHEBI:33019"/>
        <dbReference type="ChEBI" id="CHEBI:37565"/>
        <dbReference type="ChEBI" id="CHEBI:58805"/>
        <dbReference type="EC" id="2.7.7.65"/>
    </reaction>
</comment>
<evidence type="ECO:0000313" key="6">
    <source>
        <dbReference type="EMBL" id="OOZ38972.1"/>
    </source>
</evidence>
<gene>
    <name evidence="6" type="ORF">BOW53_13525</name>
</gene>
<dbReference type="GO" id="GO:1902201">
    <property type="term" value="P:negative regulation of bacterial-type flagellum-dependent cell motility"/>
    <property type="evidence" value="ECO:0007669"/>
    <property type="project" value="TreeGrafter"/>
</dbReference>
<proteinExistence type="predicted"/>
<dbReference type="InterPro" id="IPR043128">
    <property type="entry name" value="Rev_trsase/Diguanyl_cyclase"/>
</dbReference>
<dbReference type="AlphaFoldDB" id="A0A1T2L1L8"/>
<dbReference type="PANTHER" id="PTHR45138:SF9">
    <property type="entry name" value="DIGUANYLATE CYCLASE DGCM-RELATED"/>
    <property type="match status" value="1"/>
</dbReference>
<reference evidence="6 7" key="1">
    <citation type="submission" date="2016-11" db="EMBL/GenBank/DDBJ databases">
        <title>Mixed transmission modes and dynamic genome evolution in an obligate animal-bacterial symbiosis.</title>
        <authorList>
            <person name="Russell S.L."/>
            <person name="Corbett-Detig R.B."/>
            <person name="Cavanaugh C.M."/>
        </authorList>
    </citation>
    <scope>NUCLEOTIDE SEQUENCE [LARGE SCALE GENOMIC DNA]</scope>
    <source>
        <strain evidence="6">Sveles-Q1</strain>
    </source>
</reference>
<dbReference type="SUPFAM" id="SSF55073">
    <property type="entry name" value="Nucleotide cyclase"/>
    <property type="match status" value="1"/>
</dbReference>
<dbReference type="InterPro" id="IPR000160">
    <property type="entry name" value="GGDEF_dom"/>
</dbReference>
<dbReference type="InterPro" id="IPR029787">
    <property type="entry name" value="Nucleotide_cyclase"/>
</dbReference>
<dbReference type="GO" id="GO:0043709">
    <property type="term" value="P:cell adhesion involved in single-species biofilm formation"/>
    <property type="evidence" value="ECO:0007669"/>
    <property type="project" value="TreeGrafter"/>
</dbReference>
<feature type="domain" description="GGDEF" evidence="5">
    <location>
        <begin position="183"/>
        <end position="314"/>
    </location>
</feature>
<evidence type="ECO:0000256" key="1">
    <source>
        <dbReference type="ARBA" id="ARBA00001946"/>
    </source>
</evidence>
<dbReference type="PROSITE" id="PS50042">
    <property type="entry name" value="CNMP_BINDING_3"/>
    <property type="match status" value="1"/>
</dbReference>
<name>A0A1T2L1L8_9GAMM</name>
<dbReference type="SUPFAM" id="SSF51206">
    <property type="entry name" value="cAMP-binding domain-like"/>
    <property type="match status" value="1"/>
</dbReference>
<dbReference type="CDD" id="cd01949">
    <property type="entry name" value="GGDEF"/>
    <property type="match status" value="1"/>
</dbReference>